<evidence type="ECO:0000256" key="3">
    <source>
        <dbReference type="ARBA" id="ARBA00022833"/>
    </source>
</evidence>
<keyword evidence="9" id="KW-1185">Reference proteome</keyword>
<dbReference type="InterPro" id="IPR015947">
    <property type="entry name" value="PUA-like_sf"/>
</dbReference>
<keyword evidence="1" id="KW-0479">Metal-binding</keyword>
<sequence length="769" mass="85415">MTEMAKEAFASRNYRLALEMYERCLKQQGPNFEVLFGYGDSLARCGRIRESVDVYSHCLALGNVPSDKLRHFVNALLEELGIPSSPGAAAGGKQQQSFACPRCEGAMCQPVTLDCGHTFCRACLVDELSCRVCGQKRLSDDELLARPETNVLVQRLVEKWWPREAEASAARHEADALMKKGLLSQALERYDLAVQLAPNSPLHLSNRAHALLLLNRPQASLADADHAVRVRPDWGKGHYQRGLALSALMRNEEALLALCTSAVIDKNPQAVRHELTRVLHRVLAVNVRRQNGASFRTPYDLVEVRMRRNRHHLLLPLISSGHRNHRRSPNGGGGGNALNTSDCEDNSSGGEEEFSQSFCRRLLSSTTPQDNSKLYATLDRLYQEVEKLKRVEAKPAEILLPPPNGSAAGGDLDCILCCRLLYKPVTTPCGHTYCWMCLDRCLDYSSACPLCVTSLADYLASSQKTVTEFVERALKIAAPKEYAARSASHRHELVQNDAAEEAAANESERIAVFVCTTAFPCVACPLFVYEPRYRLMVRRCLDSGVRQFGIAACLNREATGAKRYAEYGTMLEIRDRVLLKDGCSILSTVGARRFRVLSGGERDGYDTAQVEFLRDTPIPADQLLNVAELHNKVRAKSRRWWVTVPASQRSEIRRVFGEMPEPEDDWLRLPDGPSWTWWLLAILPLGPQLQVGILGTTSLEKRLRAIEKTLDHMEQRQLSVGPAASEETTQSSSICRDASGRGTMMDDEEADSRTAGSARTAAVSVVQHT</sequence>
<accession>A0A7M7Q1N7</accession>
<evidence type="ECO:0000256" key="6">
    <source>
        <dbReference type="SAM" id="MobiDB-lite"/>
    </source>
</evidence>
<dbReference type="InterPro" id="IPR027370">
    <property type="entry name" value="Znf-RING_euk"/>
</dbReference>
<keyword evidence="2 4" id="KW-0863">Zinc-finger</keyword>
<dbReference type="GO" id="GO:0008270">
    <property type="term" value="F:zinc ion binding"/>
    <property type="evidence" value="ECO:0007669"/>
    <property type="project" value="UniProtKB-KW"/>
</dbReference>
<dbReference type="SMART" id="SM00184">
    <property type="entry name" value="RING"/>
    <property type="match status" value="2"/>
</dbReference>
<dbReference type="Gene3D" id="1.25.40.10">
    <property type="entry name" value="Tetratricopeptide repeat domain"/>
    <property type="match status" value="2"/>
</dbReference>
<dbReference type="EnsemblMetazoa" id="XM_031922660">
    <property type="protein sequence ID" value="XP_031778520"/>
    <property type="gene ID" value="LOC100114138"/>
</dbReference>
<reference evidence="8" key="1">
    <citation type="submission" date="2021-01" db="UniProtKB">
        <authorList>
            <consortium name="EnsemblMetazoa"/>
        </authorList>
    </citation>
    <scope>IDENTIFICATION</scope>
</reference>
<keyword evidence="5" id="KW-0802">TPR repeat</keyword>
<dbReference type="PROSITE" id="PS50089">
    <property type="entry name" value="ZF_RING_2"/>
    <property type="match status" value="2"/>
</dbReference>
<dbReference type="GO" id="GO:0005737">
    <property type="term" value="C:cytoplasm"/>
    <property type="evidence" value="ECO:0007669"/>
    <property type="project" value="UniProtKB-ARBA"/>
</dbReference>
<dbReference type="RefSeq" id="XP_031778520.1">
    <property type="nucleotide sequence ID" value="XM_031922660.1"/>
</dbReference>
<dbReference type="Pfam" id="PF13923">
    <property type="entry name" value="zf-C3HC4_2"/>
    <property type="match status" value="1"/>
</dbReference>
<feature type="region of interest" description="Disordered" evidence="6">
    <location>
        <begin position="317"/>
        <end position="349"/>
    </location>
</feature>
<dbReference type="PANTHER" id="PTHR23327">
    <property type="entry name" value="RING FINGER PROTEIN 127"/>
    <property type="match status" value="1"/>
</dbReference>
<evidence type="ECO:0000313" key="8">
    <source>
        <dbReference type="EnsemblMetazoa" id="XP_031778520"/>
    </source>
</evidence>
<dbReference type="PANTHER" id="PTHR23327:SF42">
    <property type="entry name" value="LON PEPTIDASE N-TERMINAL DOMAIN AND RING FINGER PROTEIN C14F5.10C"/>
    <property type="match status" value="1"/>
</dbReference>
<evidence type="ECO:0000313" key="9">
    <source>
        <dbReference type="Proteomes" id="UP000002358"/>
    </source>
</evidence>
<dbReference type="InterPro" id="IPR019734">
    <property type="entry name" value="TPR_rpt"/>
</dbReference>
<dbReference type="InParanoid" id="A0A7M7Q1N7"/>
<evidence type="ECO:0000256" key="1">
    <source>
        <dbReference type="ARBA" id="ARBA00022723"/>
    </source>
</evidence>
<dbReference type="InterPro" id="IPR001841">
    <property type="entry name" value="Znf_RING"/>
</dbReference>
<dbReference type="InterPro" id="IPR011990">
    <property type="entry name" value="TPR-like_helical_dom_sf"/>
</dbReference>
<dbReference type="SUPFAM" id="SSF48452">
    <property type="entry name" value="TPR-like"/>
    <property type="match status" value="2"/>
</dbReference>
<feature type="region of interest" description="Disordered" evidence="6">
    <location>
        <begin position="719"/>
        <end position="769"/>
    </location>
</feature>
<feature type="domain" description="RING-type" evidence="7">
    <location>
        <begin position="414"/>
        <end position="451"/>
    </location>
</feature>
<dbReference type="Pfam" id="PF13432">
    <property type="entry name" value="TPR_16"/>
    <property type="match status" value="1"/>
</dbReference>
<dbReference type="AlphaFoldDB" id="A0A7M7Q1N7"/>
<dbReference type="OrthoDB" id="264917at2759"/>
<dbReference type="CDD" id="cd16514">
    <property type="entry name" value="RING-HC_LONFs_rpt2"/>
    <property type="match status" value="1"/>
</dbReference>
<dbReference type="PROSITE" id="PS00518">
    <property type="entry name" value="ZF_RING_1"/>
    <property type="match status" value="2"/>
</dbReference>
<dbReference type="Gene3D" id="3.30.40.10">
    <property type="entry name" value="Zinc/RING finger domain, C3HC4 (zinc finger)"/>
    <property type="match status" value="2"/>
</dbReference>
<evidence type="ECO:0000256" key="2">
    <source>
        <dbReference type="ARBA" id="ARBA00022771"/>
    </source>
</evidence>
<dbReference type="InterPro" id="IPR046336">
    <property type="entry name" value="Lon_prtase_N_sf"/>
</dbReference>
<dbReference type="Pfam" id="PF02190">
    <property type="entry name" value="LON_substr_bdg"/>
    <property type="match status" value="1"/>
</dbReference>
<dbReference type="PROSITE" id="PS50005">
    <property type="entry name" value="TPR"/>
    <property type="match status" value="1"/>
</dbReference>
<evidence type="ECO:0000259" key="7">
    <source>
        <dbReference type="PROSITE" id="PS50089"/>
    </source>
</evidence>
<evidence type="ECO:0000256" key="5">
    <source>
        <dbReference type="PROSITE-ProRule" id="PRU00339"/>
    </source>
</evidence>
<dbReference type="Gene3D" id="2.30.130.40">
    <property type="entry name" value="LON domain-like"/>
    <property type="match status" value="1"/>
</dbReference>
<dbReference type="SMART" id="SM00028">
    <property type="entry name" value="TPR"/>
    <property type="match status" value="3"/>
</dbReference>
<dbReference type="SMART" id="SM00464">
    <property type="entry name" value="LON"/>
    <property type="match status" value="1"/>
</dbReference>
<dbReference type="SUPFAM" id="SSF57850">
    <property type="entry name" value="RING/U-box"/>
    <property type="match status" value="2"/>
</dbReference>
<dbReference type="GeneID" id="100114138"/>
<dbReference type="Proteomes" id="UP000002358">
    <property type="component" value="Chromosome 2"/>
</dbReference>
<name>A0A7M7Q1N7_NASVI</name>
<organism evidence="8 9">
    <name type="scientific">Nasonia vitripennis</name>
    <name type="common">Parasitic wasp</name>
    <dbReference type="NCBI Taxonomy" id="7425"/>
    <lineage>
        <taxon>Eukaryota</taxon>
        <taxon>Metazoa</taxon>
        <taxon>Ecdysozoa</taxon>
        <taxon>Arthropoda</taxon>
        <taxon>Hexapoda</taxon>
        <taxon>Insecta</taxon>
        <taxon>Pterygota</taxon>
        <taxon>Neoptera</taxon>
        <taxon>Endopterygota</taxon>
        <taxon>Hymenoptera</taxon>
        <taxon>Apocrita</taxon>
        <taxon>Proctotrupomorpha</taxon>
        <taxon>Chalcidoidea</taxon>
        <taxon>Pteromalidae</taxon>
        <taxon>Pteromalinae</taxon>
        <taxon>Nasonia</taxon>
    </lineage>
</organism>
<protein>
    <recommendedName>
        <fullName evidence="7">RING-type domain-containing protein</fullName>
    </recommendedName>
</protein>
<dbReference type="SMR" id="A0A7M7Q1N7"/>
<proteinExistence type="predicted"/>
<feature type="repeat" description="TPR" evidence="5">
    <location>
        <begin position="167"/>
        <end position="200"/>
    </location>
</feature>
<dbReference type="InterPro" id="IPR017907">
    <property type="entry name" value="Znf_RING_CS"/>
</dbReference>
<dbReference type="FunCoup" id="A0A7M7Q1N7">
    <property type="interactions" value="422"/>
</dbReference>
<dbReference type="InterPro" id="IPR003111">
    <property type="entry name" value="Lon_prtase_N"/>
</dbReference>
<dbReference type="SUPFAM" id="SSF88697">
    <property type="entry name" value="PUA domain-like"/>
    <property type="match status" value="1"/>
</dbReference>
<dbReference type="InterPro" id="IPR013083">
    <property type="entry name" value="Znf_RING/FYVE/PHD"/>
</dbReference>
<evidence type="ECO:0000256" key="4">
    <source>
        <dbReference type="PROSITE-ProRule" id="PRU00175"/>
    </source>
</evidence>
<keyword evidence="3" id="KW-0862">Zinc</keyword>
<feature type="domain" description="RING-type" evidence="7">
    <location>
        <begin position="100"/>
        <end position="133"/>
    </location>
</feature>
<dbReference type="KEGG" id="nvi:100114138"/>
<dbReference type="Pfam" id="PF13445">
    <property type="entry name" value="zf-RING_UBOX"/>
    <property type="match status" value="1"/>
</dbReference>
<dbReference type="GO" id="GO:0061630">
    <property type="term" value="F:ubiquitin protein ligase activity"/>
    <property type="evidence" value="ECO:0007669"/>
    <property type="project" value="TreeGrafter"/>
</dbReference>